<dbReference type="InterPro" id="IPR021858">
    <property type="entry name" value="Fun_TF"/>
</dbReference>
<feature type="compositionally biased region" description="Low complexity" evidence="3">
    <location>
        <begin position="58"/>
        <end position="71"/>
    </location>
</feature>
<organism evidence="5 6">
    <name type="scientific">Apiotrichum porosum</name>
    <dbReference type="NCBI Taxonomy" id="105984"/>
    <lineage>
        <taxon>Eukaryota</taxon>
        <taxon>Fungi</taxon>
        <taxon>Dikarya</taxon>
        <taxon>Basidiomycota</taxon>
        <taxon>Agaricomycotina</taxon>
        <taxon>Tremellomycetes</taxon>
        <taxon>Trichosporonales</taxon>
        <taxon>Trichosporonaceae</taxon>
        <taxon>Apiotrichum</taxon>
    </lineage>
</organism>
<dbReference type="InterPro" id="IPR036864">
    <property type="entry name" value="Zn2-C6_fun-type_DNA-bd_sf"/>
</dbReference>
<dbReference type="STRING" id="105984.A0A427Y5U0"/>
<dbReference type="RefSeq" id="XP_028479252.1">
    <property type="nucleotide sequence ID" value="XM_028620280.1"/>
</dbReference>
<dbReference type="EMBL" id="RSCE01000002">
    <property type="protein sequence ID" value="RSH86467.1"/>
    <property type="molecule type" value="Genomic_DNA"/>
</dbReference>
<reference evidence="5 6" key="1">
    <citation type="submission" date="2018-11" db="EMBL/GenBank/DDBJ databases">
        <title>Genome sequence of Apiotrichum porosum DSM 27194.</title>
        <authorList>
            <person name="Aliyu H."/>
            <person name="Gorte O."/>
            <person name="Ochsenreither K."/>
        </authorList>
    </citation>
    <scope>NUCLEOTIDE SEQUENCE [LARGE SCALE GENOMIC DNA]</scope>
    <source>
        <strain evidence="5 6">DSM 27194</strain>
    </source>
</reference>
<evidence type="ECO:0000313" key="5">
    <source>
        <dbReference type="EMBL" id="RSH86467.1"/>
    </source>
</evidence>
<dbReference type="GO" id="GO:0005634">
    <property type="term" value="C:nucleus"/>
    <property type="evidence" value="ECO:0007669"/>
    <property type="project" value="UniProtKB-SubCell"/>
</dbReference>
<protein>
    <recommendedName>
        <fullName evidence="4">Zn(2)-C6 fungal-type domain-containing protein</fullName>
    </recommendedName>
</protein>
<keyword evidence="6" id="KW-1185">Reference proteome</keyword>
<keyword evidence="2" id="KW-0539">Nucleus</keyword>
<dbReference type="Pfam" id="PF11951">
    <property type="entry name" value="Fungal_trans_2"/>
    <property type="match status" value="1"/>
</dbReference>
<dbReference type="Gene3D" id="4.10.240.10">
    <property type="entry name" value="Zn(2)-C6 fungal-type DNA-binding domain"/>
    <property type="match status" value="1"/>
</dbReference>
<feature type="domain" description="Zn(2)-C6 fungal-type" evidence="4">
    <location>
        <begin position="118"/>
        <end position="149"/>
    </location>
</feature>
<accession>A0A427Y5U0</accession>
<dbReference type="PANTHER" id="PTHR37534">
    <property type="entry name" value="TRANSCRIPTIONAL ACTIVATOR PROTEIN UGA3"/>
    <property type="match status" value="1"/>
</dbReference>
<feature type="region of interest" description="Disordered" evidence="3">
    <location>
        <begin position="166"/>
        <end position="193"/>
    </location>
</feature>
<dbReference type="CDD" id="cd00067">
    <property type="entry name" value="GAL4"/>
    <property type="match status" value="1"/>
</dbReference>
<dbReference type="SUPFAM" id="SSF57701">
    <property type="entry name" value="Zn2/Cys6 DNA-binding domain"/>
    <property type="match status" value="1"/>
</dbReference>
<dbReference type="InterPro" id="IPR001138">
    <property type="entry name" value="Zn2Cys6_DnaBD"/>
</dbReference>
<dbReference type="OrthoDB" id="2564140at2759"/>
<dbReference type="Pfam" id="PF00172">
    <property type="entry name" value="Zn_clus"/>
    <property type="match status" value="1"/>
</dbReference>
<dbReference type="GeneID" id="39589266"/>
<evidence type="ECO:0000313" key="6">
    <source>
        <dbReference type="Proteomes" id="UP000279236"/>
    </source>
</evidence>
<name>A0A427Y5U0_9TREE</name>
<evidence type="ECO:0000256" key="2">
    <source>
        <dbReference type="ARBA" id="ARBA00023242"/>
    </source>
</evidence>
<sequence length="616" mass="67406">MEPSRGYSIQLADGVVNVQLSCTQCSNYAWSHQQVAWLAEAIATEVLRLTAGKHAQAPSSATATAQSNAMSISPPGSPRVDTSGLVRIQDTPQEDASSVSAVTPAVSLGKKGPRTRTGCFTCRMKRVKCDERKPACTRCMRNPDRQCVYPKRLAVSVPNALPGVKQPAVQAPRSAVTRYQPRPSVPSASLNSPTAGATVSQAVAQDNTLPDQFGLFLDGLALIGSPGLLHFQPDKREGRARSDRVLAKLWEAQMIMSVSGRDLPPVSQQVKLADALVSVAWSLGAVKRAFSGTVPTPVHDVMLARSRNFVEDAAKLIHEYNRGEGFDSPETFLVLLELLLLRDCASGDPLWANTHKLLTSYVKRRGGPKVMVEEARASMLGIGLLEHHLVYLTLYDTFASLSLNLEPYLLAPGQWRWLEEVPCAQEVIQSDFGISLQMLFYVAELATLLANRGAPQTPVGTAQYQQACEAMYEALETVALATIYSTPSSIRVQFGDLLIRHSLICHLQCVAFGRRRDDPIIQRSASAIIELLAEVAVRTGSMANLMYPLLIAAVLSDTGDHERLQLLIDFTKVSTGLVEFDRMEKIAHECWRRRDAGEGELEMTDVWSANCRMLIL</sequence>
<evidence type="ECO:0000256" key="1">
    <source>
        <dbReference type="ARBA" id="ARBA00004123"/>
    </source>
</evidence>
<dbReference type="SMART" id="SM00066">
    <property type="entry name" value="GAL4"/>
    <property type="match status" value="1"/>
</dbReference>
<evidence type="ECO:0000259" key="4">
    <source>
        <dbReference type="PROSITE" id="PS50048"/>
    </source>
</evidence>
<feature type="region of interest" description="Disordered" evidence="3">
    <location>
        <begin position="58"/>
        <end position="81"/>
    </location>
</feature>
<dbReference type="GO" id="GO:0000981">
    <property type="term" value="F:DNA-binding transcription factor activity, RNA polymerase II-specific"/>
    <property type="evidence" value="ECO:0007669"/>
    <property type="project" value="InterPro"/>
</dbReference>
<dbReference type="PANTHER" id="PTHR37534:SF20">
    <property type="entry name" value="PRO1A C6 ZINK-FINGER PROTEIN"/>
    <property type="match status" value="1"/>
</dbReference>
<dbReference type="AlphaFoldDB" id="A0A427Y5U0"/>
<comment type="subcellular location">
    <subcellularLocation>
        <location evidence="1">Nucleus</location>
    </subcellularLocation>
</comment>
<dbReference type="GO" id="GO:0008270">
    <property type="term" value="F:zinc ion binding"/>
    <property type="evidence" value="ECO:0007669"/>
    <property type="project" value="InterPro"/>
</dbReference>
<dbReference type="Proteomes" id="UP000279236">
    <property type="component" value="Unassembled WGS sequence"/>
</dbReference>
<dbReference type="PROSITE" id="PS00463">
    <property type="entry name" value="ZN2_CY6_FUNGAL_1"/>
    <property type="match status" value="1"/>
</dbReference>
<evidence type="ECO:0000256" key="3">
    <source>
        <dbReference type="SAM" id="MobiDB-lite"/>
    </source>
</evidence>
<dbReference type="PROSITE" id="PS50048">
    <property type="entry name" value="ZN2_CY6_FUNGAL_2"/>
    <property type="match status" value="1"/>
</dbReference>
<proteinExistence type="predicted"/>
<gene>
    <name evidence="5" type="ORF">EHS24_004723</name>
</gene>
<comment type="caution">
    <text evidence="5">The sequence shown here is derived from an EMBL/GenBank/DDBJ whole genome shotgun (WGS) entry which is preliminary data.</text>
</comment>